<keyword evidence="2" id="KW-1185">Reference proteome</keyword>
<accession>A0A6A6BPE2</accession>
<dbReference type="EMBL" id="ML995478">
    <property type="protein sequence ID" value="KAF2145094.1"/>
    <property type="molecule type" value="Genomic_DNA"/>
</dbReference>
<gene>
    <name evidence="1" type="ORF">K452DRAFT_343638</name>
</gene>
<dbReference type="OrthoDB" id="4778440at2759"/>
<evidence type="ECO:0000313" key="1">
    <source>
        <dbReference type="EMBL" id="KAF2145094.1"/>
    </source>
</evidence>
<name>A0A6A6BPE2_9PEZI</name>
<dbReference type="Proteomes" id="UP000799438">
    <property type="component" value="Unassembled WGS sequence"/>
</dbReference>
<evidence type="ECO:0000313" key="2">
    <source>
        <dbReference type="Proteomes" id="UP000799438"/>
    </source>
</evidence>
<dbReference type="GeneID" id="54302916"/>
<reference evidence="1" key="1">
    <citation type="journal article" date="2020" name="Stud. Mycol.">
        <title>101 Dothideomycetes genomes: a test case for predicting lifestyles and emergence of pathogens.</title>
        <authorList>
            <person name="Haridas S."/>
            <person name="Albert R."/>
            <person name="Binder M."/>
            <person name="Bloem J."/>
            <person name="Labutti K."/>
            <person name="Salamov A."/>
            <person name="Andreopoulos B."/>
            <person name="Baker S."/>
            <person name="Barry K."/>
            <person name="Bills G."/>
            <person name="Bluhm B."/>
            <person name="Cannon C."/>
            <person name="Castanera R."/>
            <person name="Culley D."/>
            <person name="Daum C."/>
            <person name="Ezra D."/>
            <person name="Gonzalez J."/>
            <person name="Henrissat B."/>
            <person name="Kuo A."/>
            <person name="Liang C."/>
            <person name="Lipzen A."/>
            <person name="Lutzoni F."/>
            <person name="Magnuson J."/>
            <person name="Mondo S."/>
            <person name="Nolan M."/>
            <person name="Ohm R."/>
            <person name="Pangilinan J."/>
            <person name="Park H.-J."/>
            <person name="Ramirez L."/>
            <person name="Alfaro M."/>
            <person name="Sun H."/>
            <person name="Tritt A."/>
            <person name="Yoshinaga Y."/>
            <person name="Zwiers L.-H."/>
            <person name="Turgeon B."/>
            <person name="Goodwin S."/>
            <person name="Spatafora J."/>
            <person name="Crous P."/>
            <person name="Grigoriev I."/>
        </authorList>
    </citation>
    <scope>NUCLEOTIDE SEQUENCE</scope>
    <source>
        <strain evidence="1">CBS 121167</strain>
    </source>
</reference>
<sequence>MSMSGSDGVMTPDSGWTPVFQTTRHHDTSTEAILAAVNSMQDTMSSGFAGLSDDVKGLSNEVKGLNIEVKGVSNDTKGLSNDIRSLRYDIRDESSNIRKDIHDDIKGQNSSVKNLRNELKCGFSTLREGIHDDIKELDKETHGGFSSLRADIRGEVKGLGDNIKKSLQNDLEDKLFNLREHIRDDVSGLSNGIRDLGKETQDGLSTLREDIHDDFKGLQNLQDKCVDLIEDADLRGNTWNGLNNAEILRKELKDLSIEILNHLKPEKSTNLAGHNFAEDYLKKELRPVKFEFTDEDISYSPKMVADIYTLSEEQIDELLDHLFVEPESIPKGLENKRLKLLRTYGLVDF</sequence>
<proteinExistence type="predicted"/>
<protein>
    <submittedName>
        <fullName evidence="1">Uncharacterized protein</fullName>
    </submittedName>
</protein>
<dbReference type="AlphaFoldDB" id="A0A6A6BPE2"/>
<organism evidence="1 2">
    <name type="scientific">Aplosporella prunicola CBS 121167</name>
    <dbReference type="NCBI Taxonomy" id="1176127"/>
    <lineage>
        <taxon>Eukaryota</taxon>
        <taxon>Fungi</taxon>
        <taxon>Dikarya</taxon>
        <taxon>Ascomycota</taxon>
        <taxon>Pezizomycotina</taxon>
        <taxon>Dothideomycetes</taxon>
        <taxon>Dothideomycetes incertae sedis</taxon>
        <taxon>Botryosphaeriales</taxon>
        <taxon>Aplosporellaceae</taxon>
        <taxon>Aplosporella</taxon>
    </lineage>
</organism>
<dbReference type="RefSeq" id="XP_033400806.1">
    <property type="nucleotide sequence ID" value="XM_033545410.1"/>
</dbReference>